<dbReference type="EMBL" id="LR796577">
    <property type="protein sequence ID" value="CAB4152430.1"/>
    <property type="molecule type" value="Genomic_DNA"/>
</dbReference>
<reference evidence="1" key="1">
    <citation type="submission" date="2020-04" db="EMBL/GenBank/DDBJ databases">
        <authorList>
            <person name="Chiriac C."/>
            <person name="Salcher M."/>
            <person name="Ghai R."/>
            <person name="Kavagutti S V."/>
        </authorList>
    </citation>
    <scope>NUCLEOTIDE SEQUENCE</scope>
</reference>
<sequence length="110" mass="12110">MAEIRNTYHLGHPARSNTMCANGDCYWDQCECDTHEHKPDKRGVDFRIVDGGSVLLLMPETDAGRAWADEHLPEDALTLGAGIAIERRYMGDIIAGIVEDGLGVEGVNRE</sequence>
<accession>A0A6J5N589</accession>
<name>A0A6J5N589_9CAUD</name>
<proteinExistence type="predicted"/>
<organism evidence="1">
    <name type="scientific">uncultured Caudovirales phage</name>
    <dbReference type="NCBI Taxonomy" id="2100421"/>
    <lineage>
        <taxon>Viruses</taxon>
        <taxon>Duplodnaviria</taxon>
        <taxon>Heunggongvirae</taxon>
        <taxon>Uroviricota</taxon>
        <taxon>Caudoviricetes</taxon>
        <taxon>Peduoviridae</taxon>
        <taxon>Maltschvirus</taxon>
        <taxon>Maltschvirus maltsch</taxon>
    </lineage>
</organism>
<gene>
    <name evidence="1" type="ORF">UFOVP613_14</name>
</gene>
<protein>
    <submittedName>
        <fullName evidence="1">Uncharacterized protein</fullName>
    </submittedName>
</protein>
<evidence type="ECO:0000313" key="1">
    <source>
        <dbReference type="EMBL" id="CAB4152430.1"/>
    </source>
</evidence>